<dbReference type="Pfam" id="PF08241">
    <property type="entry name" value="Methyltransf_11"/>
    <property type="match status" value="1"/>
</dbReference>
<dbReference type="EC" id="2.1.1.-" evidence="5"/>
<dbReference type="EMBL" id="CP126969">
    <property type="protein sequence ID" value="WIM68153.1"/>
    <property type="molecule type" value="Genomic_DNA"/>
</dbReference>
<name>A0ABY8VHP1_9CORY</name>
<protein>
    <submittedName>
        <fullName evidence="5">Class I SAM-dependent methyltransferase</fullName>
        <ecNumber evidence="5">2.1.1.-</ecNumber>
    </submittedName>
</protein>
<keyword evidence="6" id="KW-1185">Reference proteome</keyword>
<comment type="similarity">
    <text evidence="1">Belongs to the methyltransferase superfamily.</text>
</comment>
<dbReference type="Proteomes" id="UP001225598">
    <property type="component" value="Chromosome"/>
</dbReference>
<evidence type="ECO:0000313" key="5">
    <source>
        <dbReference type="EMBL" id="WIM68153.1"/>
    </source>
</evidence>
<sequence length="242" mass="26594">MAVTFDNGADYAESRPTYPPELGPLLAAQAPRSAVALDVGCGTGQLTEILTDEFATTIGTDISLSQVRAARGTALYTVADASSLPLKDHSVDLVTVAQAAHWIEVEPFYEEVRRVATPGALIALISYGLCIIDDAETDRIFQEFYAGEFHDFWDPRRIHVETGLSRLPFPFERVAINSPDIIKSMTVHDFLGYVETWSASTSARKDGHGYLLDRFAENLELVWGSVTRQVRWPVTVIAGVTC</sequence>
<dbReference type="GO" id="GO:0008168">
    <property type="term" value="F:methyltransferase activity"/>
    <property type="evidence" value="ECO:0007669"/>
    <property type="project" value="UniProtKB-KW"/>
</dbReference>
<keyword evidence="2 5" id="KW-0489">Methyltransferase</keyword>
<dbReference type="Gene3D" id="3.40.50.150">
    <property type="entry name" value="Vaccinia Virus protein VP39"/>
    <property type="match status" value="1"/>
</dbReference>
<evidence type="ECO:0000256" key="2">
    <source>
        <dbReference type="ARBA" id="ARBA00022603"/>
    </source>
</evidence>
<reference evidence="5 6" key="1">
    <citation type="submission" date="2023-05" db="EMBL/GenBank/DDBJ databases">
        <title>Corynebacterium suedekumii sp. nov. and Corynebacterium breve sp. nov. isolated from raw cow's milk.</title>
        <authorList>
            <person name="Baer M.K."/>
            <person name="Mehl L."/>
            <person name="Hellmuth R."/>
            <person name="Marke G."/>
            <person name="Lipski A."/>
        </authorList>
    </citation>
    <scope>NUCLEOTIDE SEQUENCE [LARGE SCALE GENOMIC DNA]</scope>
    <source>
        <strain evidence="5 6">R4</strain>
    </source>
</reference>
<dbReference type="GO" id="GO:0032259">
    <property type="term" value="P:methylation"/>
    <property type="evidence" value="ECO:0007669"/>
    <property type="project" value="UniProtKB-KW"/>
</dbReference>
<evidence type="ECO:0000256" key="1">
    <source>
        <dbReference type="ARBA" id="ARBA00008361"/>
    </source>
</evidence>
<dbReference type="PANTHER" id="PTHR44942">
    <property type="entry name" value="METHYLTRANSF_11 DOMAIN-CONTAINING PROTEIN"/>
    <property type="match status" value="1"/>
</dbReference>
<dbReference type="InterPro" id="IPR013216">
    <property type="entry name" value="Methyltransf_11"/>
</dbReference>
<evidence type="ECO:0000259" key="4">
    <source>
        <dbReference type="Pfam" id="PF08241"/>
    </source>
</evidence>
<dbReference type="InterPro" id="IPR051052">
    <property type="entry name" value="Diverse_substrate_MTase"/>
</dbReference>
<feature type="domain" description="Methyltransferase type 11" evidence="4">
    <location>
        <begin position="37"/>
        <end position="123"/>
    </location>
</feature>
<dbReference type="InterPro" id="IPR029063">
    <property type="entry name" value="SAM-dependent_MTases_sf"/>
</dbReference>
<organism evidence="5 6">
    <name type="scientific">Corynebacterium breve</name>
    <dbReference type="NCBI Taxonomy" id="3049799"/>
    <lineage>
        <taxon>Bacteria</taxon>
        <taxon>Bacillati</taxon>
        <taxon>Actinomycetota</taxon>
        <taxon>Actinomycetes</taxon>
        <taxon>Mycobacteriales</taxon>
        <taxon>Corynebacteriaceae</taxon>
        <taxon>Corynebacterium</taxon>
    </lineage>
</organism>
<keyword evidence="3 5" id="KW-0808">Transferase</keyword>
<dbReference type="CDD" id="cd02440">
    <property type="entry name" value="AdoMet_MTases"/>
    <property type="match status" value="1"/>
</dbReference>
<evidence type="ECO:0000313" key="6">
    <source>
        <dbReference type="Proteomes" id="UP001225598"/>
    </source>
</evidence>
<gene>
    <name evidence="5" type="ORF">QP027_01775</name>
</gene>
<proteinExistence type="inferred from homology"/>
<dbReference type="PANTHER" id="PTHR44942:SF4">
    <property type="entry name" value="METHYLTRANSFERASE TYPE 11 DOMAIN-CONTAINING PROTEIN"/>
    <property type="match status" value="1"/>
</dbReference>
<evidence type="ECO:0000256" key="3">
    <source>
        <dbReference type="ARBA" id="ARBA00022679"/>
    </source>
</evidence>
<accession>A0ABY8VHP1</accession>
<dbReference type="RefSeq" id="WP_284825520.1">
    <property type="nucleotide sequence ID" value="NZ_CP126969.1"/>
</dbReference>
<dbReference type="SUPFAM" id="SSF53335">
    <property type="entry name" value="S-adenosyl-L-methionine-dependent methyltransferases"/>
    <property type="match status" value="1"/>
</dbReference>